<proteinExistence type="predicted"/>
<feature type="transmembrane region" description="Helical" evidence="6">
    <location>
        <begin position="277"/>
        <end position="302"/>
    </location>
</feature>
<dbReference type="GO" id="GO:0015095">
    <property type="term" value="F:magnesium ion transmembrane transporter activity"/>
    <property type="evidence" value="ECO:0007669"/>
    <property type="project" value="InterPro"/>
</dbReference>
<evidence type="ECO:0000256" key="4">
    <source>
        <dbReference type="ARBA" id="ARBA00023136"/>
    </source>
</evidence>
<dbReference type="InterPro" id="IPR037185">
    <property type="entry name" value="EmrE-like"/>
</dbReference>
<feature type="transmembrane region" description="Helical" evidence="6">
    <location>
        <begin position="159"/>
        <end position="180"/>
    </location>
</feature>
<dbReference type="Gene3D" id="1.10.3730.20">
    <property type="match status" value="1"/>
</dbReference>
<sequence length="392" mass="42349">MDANAMEIISEMLAPPSAPAAVGTTLPLVYGAMFAFLSQLSSIGKGMQKVGVQNLPELSLRWAVVKQYMMSRTWRNGLLLDVTGASFGLAALTVVPISVAQPIFCNGLVLLALYSHFYLKEQLGRREWLSILLCFLGTLLLACTLVPRDWSRTDIRWMQAKLGAVLLLALPLLAVLEMAARRAKRSPNRSAIELLAGVQTGLCIGVGNATLASGLQSTSKSWLEHVARQHIGSKAWPSTSIASSRWLHLLCAGTFVVCGALLNASHPLFANRGYQHGRVVLISIYTALVSMATGVLMGVGVLDEAWPARPSMSFLRHLAFLLIVGGVWSLNWANIKALTKQQVPARLSEVVFSRTAPSKSMSATGSRSPAPPLPMPLERDPEEAKGHKEYVG</sequence>
<dbReference type="PANTHER" id="PTHR12570:SF65">
    <property type="entry name" value="MAGNESIUM TRANSPORTER NIPA9-RELATED"/>
    <property type="match status" value="1"/>
</dbReference>
<evidence type="ECO:0000313" key="7">
    <source>
        <dbReference type="EMBL" id="KAL1507267.1"/>
    </source>
</evidence>
<dbReference type="AlphaFoldDB" id="A0AB34IVS9"/>
<feature type="region of interest" description="Disordered" evidence="5">
    <location>
        <begin position="356"/>
        <end position="392"/>
    </location>
</feature>
<organism evidence="7 8">
    <name type="scientific">Prymnesium parvum</name>
    <name type="common">Toxic golden alga</name>
    <dbReference type="NCBI Taxonomy" id="97485"/>
    <lineage>
        <taxon>Eukaryota</taxon>
        <taxon>Haptista</taxon>
        <taxon>Haptophyta</taxon>
        <taxon>Prymnesiophyceae</taxon>
        <taxon>Prymnesiales</taxon>
        <taxon>Prymnesiaceae</taxon>
        <taxon>Prymnesium</taxon>
    </lineage>
</organism>
<evidence type="ECO:0000256" key="2">
    <source>
        <dbReference type="ARBA" id="ARBA00022692"/>
    </source>
</evidence>
<dbReference type="Proteomes" id="UP001515480">
    <property type="component" value="Unassembled WGS sequence"/>
</dbReference>
<feature type="transmembrane region" description="Helical" evidence="6">
    <location>
        <begin position="246"/>
        <end position="265"/>
    </location>
</feature>
<reference evidence="7 8" key="1">
    <citation type="journal article" date="2024" name="Science">
        <title>Giant polyketide synthase enzymes in the biosynthesis of giant marine polyether toxins.</title>
        <authorList>
            <person name="Fallon T.R."/>
            <person name="Shende V.V."/>
            <person name="Wierzbicki I.H."/>
            <person name="Pendleton A.L."/>
            <person name="Watervoot N.F."/>
            <person name="Auber R.P."/>
            <person name="Gonzalez D.J."/>
            <person name="Wisecaver J.H."/>
            <person name="Moore B.S."/>
        </authorList>
    </citation>
    <scope>NUCLEOTIDE SEQUENCE [LARGE SCALE GENOMIC DNA]</scope>
    <source>
        <strain evidence="7 8">12B1</strain>
    </source>
</reference>
<feature type="transmembrane region" description="Helical" evidence="6">
    <location>
        <begin position="101"/>
        <end position="119"/>
    </location>
</feature>
<feature type="transmembrane region" description="Helical" evidence="6">
    <location>
        <begin position="20"/>
        <end position="40"/>
    </location>
</feature>
<keyword evidence="3 6" id="KW-1133">Transmembrane helix</keyword>
<gene>
    <name evidence="7" type="ORF">AB1Y20_008116</name>
</gene>
<dbReference type="EMBL" id="JBGBPQ010000018">
    <property type="protein sequence ID" value="KAL1507267.1"/>
    <property type="molecule type" value="Genomic_DNA"/>
</dbReference>
<comment type="caution">
    <text evidence="7">The sequence shown here is derived from an EMBL/GenBank/DDBJ whole genome shotgun (WGS) entry which is preliminary data.</text>
</comment>
<feature type="compositionally biased region" description="Basic and acidic residues" evidence="5">
    <location>
        <begin position="377"/>
        <end position="392"/>
    </location>
</feature>
<keyword evidence="8" id="KW-1185">Reference proteome</keyword>
<keyword evidence="2 6" id="KW-0812">Transmembrane</keyword>
<feature type="compositionally biased region" description="Polar residues" evidence="5">
    <location>
        <begin position="356"/>
        <end position="367"/>
    </location>
</feature>
<evidence type="ECO:0008006" key="9">
    <source>
        <dbReference type="Google" id="ProtNLM"/>
    </source>
</evidence>
<dbReference type="PANTHER" id="PTHR12570">
    <property type="match status" value="1"/>
</dbReference>
<feature type="transmembrane region" description="Helical" evidence="6">
    <location>
        <begin position="78"/>
        <end position="95"/>
    </location>
</feature>
<dbReference type="InterPro" id="IPR008521">
    <property type="entry name" value="Mg_trans_NIPA"/>
</dbReference>
<evidence type="ECO:0000313" key="8">
    <source>
        <dbReference type="Proteomes" id="UP001515480"/>
    </source>
</evidence>
<evidence type="ECO:0000256" key="5">
    <source>
        <dbReference type="SAM" id="MobiDB-lite"/>
    </source>
</evidence>
<dbReference type="Pfam" id="PF05653">
    <property type="entry name" value="Mg_trans_NIPA"/>
    <property type="match status" value="1"/>
</dbReference>
<protein>
    <recommendedName>
        <fullName evidence="9">Magnesium transporter</fullName>
    </recommendedName>
</protein>
<evidence type="ECO:0000256" key="3">
    <source>
        <dbReference type="ARBA" id="ARBA00022989"/>
    </source>
</evidence>
<evidence type="ECO:0000256" key="1">
    <source>
        <dbReference type="ARBA" id="ARBA00004141"/>
    </source>
</evidence>
<comment type="subcellular location">
    <subcellularLocation>
        <location evidence="1">Membrane</location>
        <topology evidence="1">Multi-pass membrane protein</topology>
    </subcellularLocation>
</comment>
<keyword evidence="4 6" id="KW-0472">Membrane</keyword>
<feature type="transmembrane region" description="Helical" evidence="6">
    <location>
        <begin position="314"/>
        <end position="333"/>
    </location>
</feature>
<dbReference type="GO" id="GO:0016020">
    <property type="term" value="C:membrane"/>
    <property type="evidence" value="ECO:0007669"/>
    <property type="project" value="UniProtKB-SubCell"/>
</dbReference>
<name>A0AB34IVS9_PRYPA</name>
<dbReference type="SUPFAM" id="SSF103481">
    <property type="entry name" value="Multidrug resistance efflux transporter EmrE"/>
    <property type="match status" value="1"/>
</dbReference>
<evidence type="ECO:0000256" key="6">
    <source>
        <dbReference type="SAM" id="Phobius"/>
    </source>
</evidence>
<feature type="transmembrane region" description="Helical" evidence="6">
    <location>
        <begin position="128"/>
        <end position="147"/>
    </location>
</feature>
<accession>A0AB34IVS9</accession>
<feature type="transmembrane region" description="Helical" evidence="6">
    <location>
        <begin position="192"/>
        <end position="215"/>
    </location>
</feature>